<dbReference type="InterPro" id="IPR000719">
    <property type="entry name" value="Prot_kinase_dom"/>
</dbReference>
<dbReference type="PANTHER" id="PTHR44167:SF24">
    <property type="entry name" value="SERINE_THREONINE-PROTEIN KINASE CHK2"/>
    <property type="match status" value="1"/>
</dbReference>
<accession>A0AAV0TWF4</accession>
<dbReference type="GO" id="GO:0005524">
    <property type="term" value="F:ATP binding"/>
    <property type="evidence" value="ECO:0007669"/>
    <property type="project" value="InterPro"/>
</dbReference>
<name>A0AAV0TWF4_HYABA</name>
<dbReference type="Proteomes" id="UP001162031">
    <property type="component" value="Unassembled WGS sequence"/>
</dbReference>
<evidence type="ECO:0000259" key="1">
    <source>
        <dbReference type="PROSITE" id="PS50011"/>
    </source>
</evidence>
<feature type="domain" description="Protein kinase" evidence="1">
    <location>
        <begin position="156"/>
        <end position="594"/>
    </location>
</feature>
<protein>
    <recommendedName>
        <fullName evidence="1">Protein kinase domain-containing protein</fullName>
    </recommendedName>
</protein>
<evidence type="ECO:0000313" key="2">
    <source>
        <dbReference type="EMBL" id="CAI5726979.1"/>
    </source>
</evidence>
<dbReference type="PROSITE" id="PS50011">
    <property type="entry name" value="PROTEIN_KINASE_DOM"/>
    <property type="match status" value="1"/>
</dbReference>
<evidence type="ECO:0000313" key="3">
    <source>
        <dbReference type="Proteomes" id="UP001162031"/>
    </source>
</evidence>
<comment type="caution">
    <text evidence="2">The sequence shown here is derived from an EMBL/GenBank/DDBJ whole genome shotgun (WGS) entry which is preliminary data.</text>
</comment>
<dbReference type="InterPro" id="IPR008271">
    <property type="entry name" value="Ser/Thr_kinase_AS"/>
</dbReference>
<dbReference type="EMBL" id="CANTFL010000718">
    <property type="protein sequence ID" value="CAI5726979.1"/>
    <property type="molecule type" value="Genomic_DNA"/>
</dbReference>
<reference evidence="2" key="1">
    <citation type="submission" date="2022-12" db="EMBL/GenBank/DDBJ databases">
        <authorList>
            <person name="Webb A."/>
        </authorList>
    </citation>
    <scope>NUCLEOTIDE SEQUENCE</scope>
    <source>
        <strain evidence="2">Hp1</strain>
    </source>
</reference>
<dbReference type="GO" id="GO:0044773">
    <property type="term" value="P:mitotic DNA damage checkpoint signaling"/>
    <property type="evidence" value="ECO:0007669"/>
    <property type="project" value="TreeGrafter"/>
</dbReference>
<dbReference type="GO" id="GO:0004674">
    <property type="term" value="F:protein serine/threonine kinase activity"/>
    <property type="evidence" value="ECO:0007669"/>
    <property type="project" value="TreeGrafter"/>
</dbReference>
<keyword evidence="3" id="KW-1185">Reference proteome</keyword>
<dbReference type="PANTHER" id="PTHR44167">
    <property type="entry name" value="OVARIAN-SPECIFIC SERINE/THREONINE-PROTEIN KINASE LOK-RELATED"/>
    <property type="match status" value="1"/>
</dbReference>
<dbReference type="GO" id="GO:0005634">
    <property type="term" value="C:nucleus"/>
    <property type="evidence" value="ECO:0007669"/>
    <property type="project" value="TreeGrafter"/>
</dbReference>
<dbReference type="AlphaFoldDB" id="A0AAV0TWF4"/>
<dbReference type="Pfam" id="PF00069">
    <property type="entry name" value="Pkinase"/>
    <property type="match status" value="1"/>
</dbReference>
<sequence length="628" mass="71421">MMDATATLPFLQRMPDDGAEEIQVTLQPTGCQYLVSDTRILEERASNTHSCDMALESSRDVRFQMNDGWIGDHDLDTKTTLTSTRSRDFPGTTRSSKNKTVHGERVLCLILQSGWIEMKPFNEVLRQVSIRLYALMNADYSMKLNFYSANCLYRYYPRGNYLAGGAYKEVFKVYSMEQNRLEAISVMDIKALEKIGMQGVIRQEVFHSLLLSHATEEGHLLHRKPVGLFVDEYADLGAEDGKEGLRVSLSEENERLFQYIRMELCDGGDLESFIAMHWDKSMSVATVAAPYFFQMVYSLYCAQERFHIRHCDIKLLNFLLKGIKCTICHKDPKPDVVLHYLFEDKRFVLQIPASFSYWVKLADYGTADSNPEHLGKPVTIEQFTTLENAPIEYLLEGDEAEQSYAADTFCLGLCMLQLFAGSPPYEKILEDVHCPANLLKDLNSIWMSPRKNSGFSVIKSVALDDDDEHTLCHTLYRYIVLFGLPDSNPSKCNGSVKVWQVLLQHLRPDGSSPSLFKRQSRRTKGEKEAQLLSKLQFDKDKSLFSISTGSSNAIRQCREGLQEIPGAMEVLKALVDFDPLKRPTLKQVLCHPIFSTFCLPVKHSGAPPEHVVSYYKNRNRDSALPRVP</sequence>
<dbReference type="PROSITE" id="PS00108">
    <property type="entry name" value="PROTEIN_KINASE_ST"/>
    <property type="match status" value="1"/>
</dbReference>
<proteinExistence type="predicted"/>
<dbReference type="Gene3D" id="1.10.510.10">
    <property type="entry name" value="Transferase(Phosphotransferase) domain 1"/>
    <property type="match status" value="1"/>
</dbReference>
<dbReference type="SMART" id="SM00220">
    <property type="entry name" value="S_TKc"/>
    <property type="match status" value="1"/>
</dbReference>
<gene>
    <name evidence="2" type="ORF">HBR001_LOCUS3980</name>
</gene>
<dbReference type="InterPro" id="IPR011009">
    <property type="entry name" value="Kinase-like_dom_sf"/>
</dbReference>
<dbReference type="SUPFAM" id="SSF56112">
    <property type="entry name" value="Protein kinase-like (PK-like)"/>
    <property type="match status" value="1"/>
</dbReference>
<organism evidence="2 3">
    <name type="scientific">Hyaloperonospora brassicae</name>
    <name type="common">Brassica downy mildew</name>
    <name type="synonym">Peronospora brassicae</name>
    <dbReference type="NCBI Taxonomy" id="162125"/>
    <lineage>
        <taxon>Eukaryota</taxon>
        <taxon>Sar</taxon>
        <taxon>Stramenopiles</taxon>
        <taxon>Oomycota</taxon>
        <taxon>Peronosporomycetes</taxon>
        <taxon>Peronosporales</taxon>
        <taxon>Peronosporaceae</taxon>
        <taxon>Hyaloperonospora</taxon>
    </lineage>
</organism>